<organism evidence="1 2">
    <name type="scientific">Rhizobium binae</name>
    <dbReference type="NCBI Taxonomy" id="1138190"/>
    <lineage>
        <taxon>Bacteria</taxon>
        <taxon>Pseudomonadati</taxon>
        <taxon>Pseudomonadota</taxon>
        <taxon>Alphaproteobacteria</taxon>
        <taxon>Hyphomicrobiales</taxon>
        <taxon>Rhizobiaceae</taxon>
        <taxon>Rhizobium/Agrobacterium group</taxon>
        <taxon>Rhizobium</taxon>
    </lineage>
</organism>
<dbReference type="Proteomes" id="UP001549077">
    <property type="component" value="Unassembled WGS sequence"/>
</dbReference>
<dbReference type="RefSeq" id="WP_246638568.1">
    <property type="nucleotide sequence ID" value="NZ_CP071609.1"/>
</dbReference>
<dbReference type="GeneID" id="91152666"/>
<reference evidence="1 2" key="1">
    <citation type="submission" date="2024-06" db="EMBL/GenBank/DDBJ databases">
        <title>Genomic Encyclopedia of Type Strains, Phase IV (KMG-IV): sequencing the most valuable type-strain genomes for metagenomic binning, comparative biology and taxonomic classification.</title>
        <authorList>
            <person name="Goeker M."/>
        </authorList>
    </citation>
    <scope>NUCLEOTIDE SEQUENCE [LARGE SCALE GENOMIC DNA]</scope>
    <source>
        <strain evidence="1 2">DSM 29288</strain>
    </source>
</reference>
<proteinExistence type="predicted"/>
<accession>A0ABV2MLR5</accession>
<dbReference type="EMBL" id="JBEPMY010000015">
    <property type="protein sequence ID" value="MET3757114.1"/>
    <property type="molecule type" value="Genomic_DNA"/>
</dbReference>
<name>A0ABV2MLR5_9HYPH</name>
<evidence type="ECO:0000313" key="1">
    <source>
        <dbReference type="EMBL" id="MET3757114.1"/>
    </source>
</evidence>
<evidence type="ECO:0008006" key="3">
    <source>
        <dbReference type="Google" id="ProtNLM"/>
    </source>
</evidence>
<sequence length="137" mass="15026">MVADDEDISVRAVCGRSDGVFRHATDITRIESRRGMVEAAIKKQKAVRSVVERSSKKSPAELERLAAMKTADIGQLQTDKELLIASHRAMILAIAETGGFPAWKRFFEGYQAAVDRLEKIGSLPEASVISLSPQRDA</sequence>
<gene>
    <name evidence="1" type="ORF">ABID08_004495</name>
</gene>
<evidence type="ECO:0000313" key="2">
    <source>
        <dbReference type="Proteomes" id="UP001549077"/>
    </source>
</evidence>
<protein>
    <recommendedName>
        <fullName evidence="3">RepB plasmid partition domain-containing protein</fullName>
    </recommendedName>
</protein>
<comment type="caution">
    <text evidence="1">The sequence shown here is derived from an EMBL/GenBank/DDBJ whole genome shotgun (WGS) entry which is preliminary data.</text>
</comment>
<keyword evidence="2" id="KW-1185">Reference proteome</keyword>